<dbReference type="RefSeq" id="WP_090202791.1">
    <property type="nucleotide sequence ID" value="NZ_LT629777.1"/>
</dbReference>
<protein>
    <submittedName>
        <fullName evidence="1">mRNA interferase HigB</fullName>
    </submittedName>
</protein>
<sequence>MRVITEKRIREAKAKWPAAASALDAWCRRIKGSSPGNFSALKAIFPATDKVGSLHVFDIGGNKLRLIAGVHYAAQQLYIKHVLDHREYDKGKWKETCG</sequence>
<keyword evidence="2" id="KW-1185">Reference proteome</keyword>
<reference evidence="2" key="1">
    <citation type="submission" date="2016-10" db="EMBL/GenBank/DDBJ databases">
        <authorList>
            <person name="Varghese N."/>
            <person name="Submissions S."/>
        </authorList>
    </citation>
    <scope>NUCLEOTIDE SEQUENCE [LARGE SCALE GENOMIC DNA]</scope>
    <source>
        <strain evidence="2">ATCC 23835</strain>
    </source>
</reference>
<gene>
    <name evidence="1" type="ORF">SAMN05216598_1003</name>
</gene>
<dbReference type="EMBL" id="LT629777">
    <property type="protein sequence ID" value="SDS25380.1"/>
    <property type="molecule type" value="Genomic_DNA"/>
</dbReference>
<dbReference type="GO" id="GO:0110001">
    <property type="term" value="C:toxin-antitoxin complex"/>
    <property type="evidence" value="ECO:0007669"/>
    <property type="project" value="InterPro"/>
</dbReference>
<proteinExistence type="predicted"/>
<dbReference type="GO" id="GO:0004519">
    <property type="term" value="F:endonuclease activity"/>
    <property type="evidence" value="ECO:0007669"/>
    <property type="project" value="InterPro"/>
</dbReference>
<organism evidence="1 2">
    <name type="scientific">Pseudomonas asplenii</name>
    <dbReference type="NCBI Taxonomy" id="53407"/>
    <lineage>
        <taxon>Bacteria</taxon>
        <taxon>Pseudomonadati</taxon>
        <taxon>Pseudomonadota</taxon>
        <taxon>Gammaproteobacteria</taxon>
        <taxon>Pseudomonadales</taxon>
        <taxon>Pseudomonadaceae</taxon>
        <taxon>Pseudomonas</taxon>
    </lineage>
</organism>
<dbReference type="Proteomes" id="UP000199524">
    <property type="component" value="Chromosome I"/>
</dbReference>
<evidence type="ECO:0000313" key="1">
    <source>
        <dbReference type="EMBL" id="SDS25380.1"/>
    </source>
</evidence>
<dbReference type="Pfam" id="PF09907">
    <property type="entry name" value="HigB_toxin"/>
    <property type="match status" value="1"/>
</dbReference>
<dbReference type="GeneID" id="300206033"/>
<dbReference type="InterPro" id="IPR018669">
    <property type="entry name" value="Toxin_HigB"/>
</dbReference>
<name>A0A1H1QPI2_9PSED</name>
<dbReference type="AlphaFoldDB" id="A0A1H1QPI2"/>
<dbReference type="GO" id="GO:0003723">
    <property type="term" value="F:RNA binding"/>
    <property type="evidence" value="ECO:0007669"/>
    <property type="project" value="InterPro"/>
</dbReference>
<accession>A0A1H1QPI2</accession>
<evidence type="ECO:0000313" key="2">
    <source>
        <dbReference type="Proteomes" id="UP000199524"/>
    </source>
</evidence>